<feature type="transmembrane region" description="Helical" evidence="1">
    <location>
        <begin position="27"/>
        <end position="50"/>
    </location>
</feature>
<protein>
    <recommendedName>
        <fullName evidence="4">Transmembrane protein</fullName>
    </recommendedName>
</protein>
<organism evidence="2 3">
    <name type="scientific">Eleusine coracana subsp. coracana</name>
    <dbReference type="NCBI Taxonomy" id="191504"/>
    <lineage>
        <taxon>Eukaryota</taxon>
        <taxon>Viridiplantae</taxon>
        <taxon>Streptophyta</taxon>
        <taxon>Embryophyta</taxon>
        <taxon>Tracheophyta</taxon>
        <taxon>Spermatophyta</taxon>
        <taxon>Magnoliopsida</taxon>
        <taxon>Liliopsida</taxon>
        <taxon>Poales</taxon>
        <taxon>Poaceae</taxon>
        <taxon>PACMAD clade</taxon>
        <taxon>Chloridoideae</taxon>
        <taxon>Cynodonteae</taxon>
        <taxon>Eleusininae</taxon>
        <taxon>Eleusine</taxon>
    </lineage>
</organism>
<gene>
    <name evidence="2" type="primary">ga09618</name>
    <name evidence="2" type="ORF">PR202_ga09618</name>
</gene>
<dbReference type="Proteomes" id="UP001054889">
    <property type="component" value="Unassembled WGS sequence"/>
</dbReference>
<dbReference type="EMBL" id="BQKI01000004">
    <property type="protein sequence ID" value="GJM93092.1"/>
    <property type="molecule type" value="Genomic_DNA"/>
</dbReference>
<comment type="caution">
    <text evidence="2">The sequence shown here is derived from an EMBL/GenBank/DDBJ whole genome shotgun (WGS) entry which is preliminary data.</text>
</comment>
<evidence type="ECO:0000313" key="3">
    <source>
        <dbReference type="Proteomes" id="UP001054889"/>
    </source>
</evidence>
<reference evidence="2" key="2">
    <citation type="submission" date="2021-12" db="EMBL/GenBank/DDBJ databases">
        <title>Resequencing data analysis of finger millet.</title>
        <authorList>
            <person name="Hatakeyama M."/>
            <person name="Aluri S."/>
            <person name="Balachadran M.T."/>
            <person name="Sivarajan S.R."/>
            <person name="Poveda L."/>
            <person name="Shimizu-Inatsugi R."/>
            <person name="Schlapbach R."/>
            <person name="Sreeman S.M."/>
            <person name="Shimizu K.K."/>
        </authorList>
    </citation>
    <scope>NUCLEOTIDE SEQUENCE</scope>
</reference>
<sequence>MYGDPHHTKTTAIWSEVSSFVLDNPGTPTFCMGDLNSPILLMLLVLAIFIV</sequence>
<evidence type="ECO:0008006" key="4">
    <source>
        <dbReference type="Google" id="ProtNLM"/>
    </source>
</evidence>
<proteinExistence type="predicted"/>
<reference evidence="2" key="1">
    <citation type="journal article" date="2018" name="DNA Res.">
        <title>Multiple hybrid de novo genome assembly of finger millet, an orphan allotetraploid crop.</title>
        <authorList>
            <person name="Hatakeyama M."/>
            <person name="Aluri S."/>
            <person name="Balachadran M.T."/>
            <person name="Sivarajan S.R."/>
            <person name="Patrignani A."/>
            <person name="Gruter S."/>
            <person name="Poveda L."/>
            <person name="Shimizu-Inatsugi R."/>
            <person name="Baeten J."/>
            <person name="Francoijs K.J."/>
            <person name="Nataraja K.N."/>
            <person name="Reddy Y.A.N."/>
            <person name="Phadnis S."/>
            <person name="Ravikumar R.L."/>
            <person name="Schlapbach R."/>
            <person name="Sreeman S.M."/>
            <person name="Shimizu K.K."/>
        </authorList>
    </citation>
    <scope>NUCLEOTIDE SEQUENCE</scope>
</reference>
<keyword evidence="1" id="KW-0472">Membrane</keyword>
<keyword evidence="3" id="KW-1185">Reference proteome</keyword>
<dbReference type="AlphaFoldDB" id="A0AAV5C4E2"/>
<name>A0AAV5C4E2_ELECO</name>
<accession>A0AAV5C4E2</accession>
<keyword evidence="1" id="KW-0812">Transmembrane</keyword>
<keyword evidence="1" id="KW-1133">Transmembrane helix</keyword>
<evidence type="ECO:0000313" key="2">
    <source>
        <dbReference type="EMBL" id="GJM93092.1"/>
    </source>
</evidence>
<evidence type="ECO:0000256" key="1">
    <source>
        <dbReference type="SAM" id="Phobius"/>
    </source>
</evidence>